<dbReference type="NCBIfam" id="TIGR00427">
    <property type="entry name" value="NAAT family transporter"/>
    <property type="match status" value="1"/>
</dbReference>
<evidence type="ECO:0000256" key="6">
    <source>
        <dbReference type="ARBA" id="ARBA00023136"/>
    </source>
</evidence>
<dbReference type="Pfam" id="PF01914">
    <property type="entry name" value="MarC"/>
    <property type="match status" value="1"/>
</dbReference>
<organism evidence="8 9">
    <name type="scientific">Rhodocista pekingensis</name>
    <dbReference type="NCBI Taxonomy" id="201185"/>
    <lineage>
        <taxon>Bacteria</taxon>
        <taxon>Pseudomonadati</taxon>
        <taxon>Pseudomonadota</taxon>
        <taxon>Alphaproteobacteria</taxon>
        <taxon>Rhodospirillales</taxon>
        <taxon>Azospirillaceae</taxon>
        <taxon>Rhodocista</taxon>
    </lineage>
</organism>
<evidence type="ECO:0000256" key="5">
    <source>
        <dbReference type="ARBA" id="ARBA00022989"/>
    </source>
</evidence>
<gene>
    <name evidence="8" type="ORF">ACFQPS_12430</name>
</gene>
<feature type="transmembrane region" description="Helical" evidence="7">
    <location>
        <begin position="65"/>
        <end position="86"/>
    </location>
</feature>
<evidence type="ECO:0000313" key="9">
    <source>
        <dbReference type="Proteomes" id="UP001596456"/>
    </source>
</evidence>
<evidence type="ECO:0000313" key="8">
    <source>
        <dbReference type="EMBL" id="MFC7333970.1"/>
    </source>
</evidence>
<keyword evidence="3" id="KW-1003">Cell membrane</keyword>
<proteinExistence type="inferred from homology"/>
<evidence type="ECO:0000256" key="1">
    <source>
        <dbReference type="ARBA" id="ARBA00004651"/>
    </source>
</evidence>
<sequence>MTDLILATAVAFLVTIDPIGLGPVFAGLTAGMEHSVRRRMAVKGVLIGAGLLFVFALVGEGLLKALGIGVGAFRIAGGILLLLLAIEMVFARESGIRATPDERAEAQDKVMHDADISVFPLGIPLIAGPGAMTSVVLLMGRASGDLASQAVVLGVLAAVLALTLVVLLFAAEVSRFMGVTGINVVNRVLGILLAALACQFVIDGLIESGVLHR</sequence>
<feature type="transmembrane region" description="Helical" evidence="7">
    <location>
        <begin position="118"/>
        <end position="139"/>
    </location>
</feature>
<comment type="caution">
    <text evidence="8">The sequence shown here is derived from an EMBL/GenBank/DDBJ whole genome shotgun (WGS) entry which is preliminary data.</text>
</comment>
<feature type="transmembrane region" description="Helical" evidence="7">
    <location>
        <begin position="184"/>
        <end position="202"/>
    </location>
</feature>
<dbReference type="EMBL" id="JBHTCM010000010">
    <property type="protein sequence ID" value="MFC7333970.1"/>
    <property type="molecule type" value="Genomic_DNA"/>
</dbReference>
<dbReference type="InterPro" id="IPR002771">
    <property type="entry name" value="Multi_antbiot-R_MarC"/>
</dbReference>
<dbReference type="PANTHER" id="PTHR33508:SF1">
    <property type="entry name" value="UPF0056 MEMBRANE PROTEIN YHCE"/>
    <property type="match status" value="1"/>
</dbReference>
<feature type="transmembrane region" description="Helical" evidence="7">
    <location>
        <begin position="40"/>
        <end position="59"/>
    </location>
</feature>
<evidence type="ECO:0000256" key="4">
    <source>
        <dbReference type="ARBA" id="ARBA00022692"/>
    </source>
</evidence>
<evidence type="ECO:0000256" key="3">
    <source>
        <dbReference type="ARBA" id="ARBA00022475"/>
    </source>
</evidence>
<feature type="transmembrane region" description="Helical" evidence="7">
    <location>
        <begin position="151"/>
        <end position="172"/>
    </location>
</feature>
<accession>A0ABW2KX35</accession>
<keyword evidence="6 7" id="KW-0472">Membrane</keyword>
<name>A0ABW2KX35_9PROT</name>
<comment type="subcellular location">
    <subcellularLocation>
        <location evidence="1 7">Cell membrane</location>
        <topology evidence="1 7">Multi-pass membrane protein</topology>
    </subcellularLocation>
</comment>
<protein>
    <recommendedName>
        <fullName evidence="7">UPF0056 membrane protein</fullName>
    </recommendedName>
</protein>
<reference evidence="9" key="1">
    <citation type="journal article" date="2019" name="Int. J. Syst. Evol. Microbiol.">
        <title>The Global Catalogue of Microorganisms (GCM) 10K type strain sequencing project: providing services to taxonomists for standard genome sequencing and annotation.</title>
        <authorList>
            <consortium name="The Broad Institute Genomics Platform"/>
            <consortium name="The Broad Institute Genome Sequencing Center for Infectious Disease"/>
            <person name="Wu L."/>
            <person name="Ma J."/>
        </authorList>
    </citation>
    <scope>NUCLEOTIDE SEQUENCE [LARGE SCALE GENOMIC DNA]</scope>
    <source>
        <strain evidence="9">CGMCC 1.16275</strain>
    </source>
</reference>
<comment type="similarity">
    <text evidence="2 7">Belongs to the UPF0056 (MarC) family.</text>
</comment>
<feature type="transmembrane region" description="Helical" evidence="7">
    <location>
        <begin position="6"/>
        <end position="28"/>
    </location>
</feature>
<dbReference type="Proteomes" id="UP001596456">
    <property type="component" value="Unassembled WGS sequence"/>
</dbReference>
<evidence type="ECO:0000256" key="2">
    <source>
        <dbReference type="ARBA" id="ARBA00009784"/>
    </source>
</evidence>
<keyword evidence="9" id="KW-1185">Reference proteome</keyword>
<dbReference type="PANTHER" id="PTHR33508">
    <property type="entry name" value="UPF0056 MEMBRANE PROTEIN YHCE"/>
    <property type="match status" value="1"/>
</dbReference>
<evidence type="ECO:0000256" key="7">
    <source>
        <dbReference type="RuleBase" id="RU362048"/>
    </source>
</evidence>
<keyword evidence="4 7" id="KW-0812">Transmembrane</keyword>
<dbReference type="RefSeq" id="WP_012567666.1">
    <property type="nucleotide sequence ID" value="NZ_JBHTCM010000010.1"/>
</dbReference>
<keyword evidence="5 7" id="KW-1133">Transmembrane helix</keyword>